<feature type="region of interest" description="Disordered" evidence="1">
    <location>
        <begin position="145"/>
        <end position="174"/>
    </location>
</feature>
<gene>
    <name evidence="2" type="ORF">H206_03183</name>
</gene>
<dbReference type="Proteomes" id="UP000287853">
    <property type="component" value="Unassembled WGS sequence"/>
</dbReference>
<proteinExistence type="predicted"/>
<dbReference type="EMBL" id="MTKO01000132">
    <property type="protein sequence ID" value="RWX43057.1"/>
    <property type="molecule type" value="Genomic_DNA"/>
</dbReference>
<evidence type="ECO:0000313" key="2">
    <source>
        <dbReference type="EMBL" id="RWX43057.1"/>
    </source>
</evidence>
<organism evidence="2 3">
    <name type="scientific">Candidatus Electrothrix aarhusensis</name>
    <dbReference type="NCBI Taxonomy" id="1859131"/>
    <lineage>
        <taxon>Bacteria</taxon>
        <taxon>Pseudomonadati</taxon>
        <taxon>Thermodesulfobacteriota</taxon>
        <taxon>Desulfobulbia</taxon>
        <taxon>Desulfobulbales</taxon>
        <taxon>Desulfobulbaceae</taxon>
        <taxon>Candidatus Electrothrix</taxon>
    </lineage>
</organism>
<reference evidence="2 3" key="1">
    <citation type="submission" date="2017-01" db="EMBL/GenBank/DDBJ databases">
        <title>The cable genome- insights into the physiology and evolution of filamentous bacteria capable of sulfide oxidation via long distance electron transfer.</title>
        <authorList>
            <person name="Schreiber L."/>
            <person name="Bjerg J.T."/>
            <person name="Boggild A."/>
            <person name="Van De Vossenberg J."/>
            <person name="Meysman F."/>
            <person name="Nielsen L.P."/>
            <person name="Schramm A."/>
            <person name="Kjeldsen K.U."/>
        </authorList>
    </citation>
    <scope>NUCLEOTIDE SEQUENCE [LARGE SCALE GENOMIC DNA]</scope>
    <source>
        <strain evidence="2">MCF</strain>
    </source>
</reference>
<keyword evidence="3" id="KW-1185">Reference proteome</keyword>
<evidence type="ECO:0000313" key="3">
    <source>
        <dbReference type="Proteomes" id="UP000287853"/>
    </source>
</evidence>
<name>A0A444IQI8_9BACT</name>
<comment type="caution">
    <text evidence="2">The sequence shown here is derived from an EMBL/GenBank/DDBJ whole genome shotgun (WGS) entry which is preliminary data.</text>
</comment>
<evidence type="ECO:0000256" key="1">
    <source>
        <dbReference type="SAM" id="MobiDB-lite"/>
    </source>
</evidence>
<feature type="compositionally biased region" description="Basic and acidic residues" evidence="1">
    <location>
        <begin position="155"/>
        <end position="165"/>
    </location>
</feature>
<protein>
    <submittedName>
        <fullName evidence="2">Uncharacterized protein</fullName>
    </submittedName>
</protein>
<sequence length="335" mass="37237">MLFSTREGDALFHTTRIASGDCVVVNLEEAMRLVPRNISSASQPSGKQEGMSTTTLFPAVFGVQRNGAKHYGLIAEKTLRRLRRVQKARETATEVIVNAKTDPDLVLIYIICPSDRNNPCDLTVKQNGAWLLDKKTGKQFHLPVLARSQRSRKQNGKDGRRDGKSTRTSRRTHINNDTPQGIYTIWGAVTGGGNSSWFRTARIDLDAALPPINAQPYPLNSFLLSRIIPVEALDDYWVNEWPLAYSLGRLALRIAPGDFASEQHQTKPVSFSQAQFSPTHGCINTGDQQGQLLQILIEAGVFRQEDIITPSEDSGKRWSVSPKLGKAFVILKDRD</sequence>
<accession>A0A444IQI8</accession>
<dbReference type="AlphaFoldDB" id="A0A444IQI8"/>